<dbReference type="Gene3D" id="3.30.420.10">
    <property type="entry name" value="Ribonuclease H-like superfamily/Ribonuclease H"/>
    <property type="match status" value="1"/>
</dbReference>
<feature type="region of interest" description="Disordered" evidence="1">
    <location>
        <begin position="366"/>
        <end position="426"/>
    </location>
</feature>
<dbReference type="EMBL" id="CACVKT020005775">
    <property type="protein sequence ID" value="CAC5397931.1"/>
    <property type="molecule type" value="Genomic_DNA"/>
</dbReference>
<gene>
    <name evidence="3" type="ORF">MCOR_32335</name>
</gene>
<dbReference type="InterPro" id="IPR036397">
    <property type="entry name" value="RNaseH_sf"/>
</dbReference>
<dbReference type="PANTHER" id="PTHR46585">
    <property type="entry name" value="INTEGRASE CORE DOMAIN CONTAINING PROTEIN"/>
    <property type="match status" value="1"/>
</dbReference>
<keyword evidence="4" id="KW-1185">Reference proteome</keyword>
<dbReference type="SUPFAM" id="SSF53098">
    <property type="entry name" value="Ribonuclease H-like"/>
    <property type="match status" value="1"/>
</dbReference>
<dbReference type="PANTHER" id="PTHR46585:SF1">
    <property type="entry name" value="CHROMO DOMAIN-CONTAINING PROTEIN"/>
    <property type="match status" value="1"/>
</dbReference>
<feature type="domain" description="Integrase catalytic" evidence="2">
    <location>
        <begin position="67"/>
        <end position="188"/>
    </location>
</feature>
<proteinExistence type="predicted"/>
<dbReference type="GO" id="GO:0003676">
    <property type="term" value="F:nucleic acid binding"/>
    <property type="evidence" value="ECO:0007669"/>
    <property type="project" value="InterPro"/>
</dbReference>
<sequence length="446" mass="51860">MSSLNYEDYLRKIWHDPKHHAAFTGSDKLYKIVKQEGKIKIGRHKIKQWLQDQDSYSLSRNIVHKFRRSRYVVDTIDSLWEMDLAQLDGIQSFKSGFKFLLFVIDCFSKYLWIQPIKDKTHTSVLYALKNVLSGTRKPTSIRSDLEKEFKNQYVRKYLSNQGVNAYYSLNDTKCAIVERSIRSLKSILYRTSFPSKMSIRMVLKSTDGSHLFEKNTAHDFTVQLDRQINLEAYWVVALTEIDITYKSSSKFIDDVYVYSNICEESFVGSTEKTLLRKVHISKDATEIDVKNPYVSDTLAWGEVIKKASDLKKQHNNQLGRGFARRFGRHRCAMRKKNVHKNETKVEQVAPTVAIADRAVSELIQQKHDKEPHVRENKVKSVGIKRKKSKPTHIPVGKLKGATAKKQKSKRTAKPKKKLGKKNKTRKIDFETVPSIFDRHTSKKWRI</sequence>
<evidence type="ECO:0000256" key="1">
    <source>
        <dbReference type="SAM" id="MobiDB-lite"/>
    </source>
</evidence>
<protein>
    <recommendedName>
        <fullName evidence="2">Integrase catalytic domain-containing protein</fullName>
    </recommendedName>
</protein>
<feature type="compositionally biased region" description="Basic and acidic residues" evidence="1">
    <location>
        <begin position="366"/>
        <end position="378"/>
    </location>
</feature>
<dbReference type="GO" id="GO:0015074">
    <property type="term" value="P:DNA integration"/>
    <property type="evidence" value="ECO:0007669"/>
    <property type="project" value="InterPro"/>
</dbReference>
<dbReference type="Pfam" id="PF00665">
    <property type="entry name" value="rve"/>
    <property type="match status" value="1"/>
</dbReference>
<dbReference type="Proteomes" id="UP000507470">
    <property type="component" value="Unassembled WGS sequence"/>
</dbReference>
<accession>A0A6J8CQ74</accession>
<dbReference type="InterPro" id="IPR012337">
    <property type="entry name" value="RNaseH-like_sf"/>
</dbReference>
<organism evidence="3 4">
    <name type="scientific">Mytilus coruscus</name>
    <name type="common">Sea mussel</name>
    <dbReference type="NCBI Taxonomy" id="42192"/>
    <lineage>
        <taxon>Eukaryota</taxon>
        <taxon>Metazoa</taxon>
        <taxon>Spiralia</taxon>
        <taxon>Lophotrochozoa</taxon>
        <taxon>Mollusca</taxon>
        <taxon>Bivalvia</taxon>
        <taxon>Autobranchia</taxon>
        <taxon>Pteriomorphia</taxon>
        <taxon>Mytilida</taxon>
        <taxon>Mytiloidea</taxon>
        <taxon>Mytilidae</taxon>
        <taxon>Mytilinae</taxon>
        <taxon>Mytilus</taxon>
    </lineage>
</organism>
<feature type="compositionally biased region" description="Basic residues" evidence="1">
    <location>
        <begin position="402"/>
        <end position="424"/>
    </location>
</feature>
<evidence type="ECO:0000313" key="4">
    <source>
        <dbReference type="Proteomes" id="UP000507470"/>
    </source>
</evidence>
<name>A0A6J8CQ74_MYTCO</name>
<evidence type="ECO:0000313" key="3">
    <source>
        <dbReference type="EMBL" id="CAC5397931.1"/>
    </source>
</evidence>
<dbReference type="InterPro" id="IPR001584">
    <property type="entry name" value="Integrase_cat-core"/>
</dbReference>
<dbReference type="OrthoDB" id="6062143at2759"/>
<dbReference type="PROSITE" id="PS50994">
    <property type="entry name" value="INTEGRASE"/>
    <property type="match status" value="1"/>
</dbReference>
<dbReference type="AlphaFoldDB" id="A0A6J8CQ74"/>
<evidence type="ECO:0000259" key="2">
    <source>
        <dbReference type="PROSITE" id="PS50994"/>
    </source>
</evidence>
<reference evidence="3 4" key="1">
    <citation type="submission" date="2020-06" db="EMBL/GenBank/DDBJ databases">
        <authorList>
            <person name="Li R."/>
            <person name="Bekaert M."/>
        </authorList>
    </citation>
    <scope>NUCLEOTIDE SEQUENCE [LARGE SCALE GENOMIC DNA]</scope>
    <source>
        <strain evidence="4">wild</strain>
    </source>
</reference>